<protein>
    <submittedName>
        <fullName evidence="3">Lamin tail domain-containing protein</fullName>
    </submittedName>
</protein>
<feature type="compositionally biased region" description="Low complexity" evidence="1">
    <location>
        <begin position="23"/>
        <end position="38"/>
    </location>
</feature>
<dbReference type="PANTHER" id="PTHR37397">
    <property type="entry name" value="SI:CH211-183D21.1"/>
    <property type="match status" value="1"/>
</dbReference>
<dbReference type="RefSeq" id="WP_272011662.1">
    <property type="nucleotide sequence ID" value="NZ_JAQNDN010000028.1"/>
</dbReference>
<reference evidence="3 4" key="1">
    <citation type="submission" date="2022-11" db="EMBL/GenBank/DDBJ databases">
        <title>Minimal conservation of predation-associated metabolite biosynthetic gene clusters underscores biosynthetic potential of Myxococcota including descriptions for ten novel species: Archangium lansinium sp. nov., Myxococcus landrumus sp. nov., Nannocystis bai.</title>
        <authorList>
            <person name="Ahearne A."/>
            <person name="Stevens C."/>
            <person name="Dowd S."/>
        </authorList>
    </citation>
    <scope>NUCLEOTIDE SEQUENCE [LARGE SCALE GENOMIC DNA]</scope>
    <source>
        <strain evidence="3 4">NCELM</strain>
    </source>
</reference>
<feature type="domain" description="LTD" evidence="2">
    <location>
        <begin position="234"/>
        <end position="415"/>
    </location>
</feature>
<name>A0ABT5BP72_9BACT</name>
<evidence type="ECO:0000313" key="3">
    <source>
        <dbReference type="EMBL" id="MDC0675965.1"/>
    </source>
</evidence>
<evidence type="ECO:0000259" key="2">
    <source>
        <dbReference type="PROSITE" id="PS51841"/>
    </source>
</evidence>
<organism evidence="3 4">
    <name type="scientific">Nannocystis radixulma</name>
    <dbReference type="NCBI Taxonomy" id="2995305"/>
    <lineage>
        <taxon>Bacteria</taxon>
        <taxon>Pseudomonadati</taxon>
        <taxon>Myxococcota</taxon>
        <taxon>Polyangia</taxon>
        <taxon>Nannocystales</taxon>
        <taxon>Nannocystaceae</taxon>
        <taxon>Nannocystis</taxon>
    </lineage>
</organism>
<dbReference type="PROSITE" id="PS51841">
    <property type="entry name" value="LTD"/>
    <property type="match status" value="1"/>
</dbReference>
<comment type="caution">
    <text evidence="3">The sequence shown here is derived from an EMBL/GenBank/DDBJ whole genome shotgun (WGS) entry which is preliminary data.</text>
</comment>
<evidence type="ECO:0000256" key="1">
    <source>
        <dbReference type="SAM" id="MobiDB-lite"/>
    </source>
</evidence>
<feature type="region of interest" description="Disordered" evidence="1">
    <location>
        <begin position="394"/>
        <end position="423"/>
    </location>
</feature>
<gene>
    <name evidence="3" type="ORF">POL58_50005</name>
</gene>
<dbReference type="PANTHER" id="PTHR37397:SF1">
    <property type="entry name" value="LTD DOMAIN-CONTAINING PROTEIN"/>
    <property type="match status" value="1"/>
</dbReference>
<keyword evidence="4" id="KW-1185">Reference proteome</keyword>
<feature type="region of interest" description="Disordered" evidence="1">
    <location>
        <begin position="1"/>
        <end position="48"/>
    </location>
</feature>
<dbReference type="InterPro" id="IPR036415">
    <property type="entry name" value="Lamin_tail_dom_sf"/>
</dbReference>
<proteinExistence type="predicted"/>
<dbReference type="Pfam" id="PF00932">
    <property type="entry name" value="LTD"/>
    <property type="match status" value="1"/>
</dbReference>
<sequence>MSSRLVKTCDRRVGSPSTKLGPTGESTTTNDETTTTTGAVESCQDGEKNGDETDTDCGGASCPACADGSACVNDSDCQGMSCVDNTCGPPAPTCDDAIVNGDETDIDCGGPDCAPCDDDQACQGPADCQSQVCSDGLCQAPTCSDGAHNGSETDVDCGGPECDPCAAGLGCDGPQDCESGVCDGVCAVPNCNDDTMNGDETDVDCGGDTCDPCEDAISCQDGLQNGQETGVDCGGPACPACPTPGLVINEVDYDQPGNDNAEFIEILNTTGAPIDLTNHAVVLVNGANNTIAATINLNGMIAAGQYLVLANANFAVPPGALKVNISNGIVQNGGSDPDGIALVNKSSQKLIDALSYDGSITAINIPGVGVVSLVEGMALPANVIDNPAGAGSLARLPNGQDSNNAATDWKFTGTPTPGAANVP</sequence>
<dbReference type="EMBL" id="JAQNDN010000028">
    <property type="protein sequence ID" value="MDC0675965.1"/>
    <property type="molecule type" value="Genomic_DNA"/>
</dbReference>
<dbReference type="SUPFAM" id="SSF74853">
    <property type="entry name" value="Lamin A/C globular tail domain"/>
    <property type="match status" value="1"/>
</dbReference>
<dbReference type="InterPro" id="IPR001322">
    <property type="entry name" value="Lamin_tail_dom"/>
</dbReference>
<evidence type="ECO:0000313" key="4">
    <source>
        <dbReference type="Proteomes" id="UP001217838"/>
    </source>
</evidence>
<dbReference type="Proteomes" id="UP001217838">
    <property type="component" value="Unassembled WGS sequence"/>
</dbReference>
<accession>A0ABT5BP72</accession>